<evidence type="ECO:0000259" key="1">
    <source>
        <dbReference type="Pfam" id="PF12728"/>
    </source>
</evidence>
<dbReference type="RefSeq" id="WP_166583885.1">
    <property type="nucleotide sequence ID" value="NZ_WWEO01000028.1"/>
</dbReference>
<name>A0A965ZBR7_9SPHI</name>
<accession>A0A965ZBR7</accession>
<keyword evidence="3" id="KW-1185">Reference proteome</keyword>
<comment type="caution">
    <text evidence="2">The sequence shown here is derived from an EMBL/GenBank/DDBJ whole genome shotgun (WGS) entry which is preliminary data.</text>
</comment>
<dbReference type="PANTHER" id="PTHR34585">
    <property type="match status" value="1"/>
</dbReference>
<dbReference type="AlphaFoldDB" id="A0A965ZBR7"/>
<evidence type="ECO:0000313" key="3">
    <source>
        <dbReference type="Proteomes" id="UP000638732"/>
    </source>
</evidence>
<dbReference type="Pfam" id="PF12728">
    <property type="entry name" value="HTH_17"/>
    <property type="match status" value="1"/>
</dbReference>
<dbReference type="InterPro" id="IPR041657">
    <property type="entry name" value="HTH_17"/>
</dbReference>
<dbReference type="SUPFAM" id="SSF46955">
    <property type="entry name" value="Putative DNA-binding domain"/>
    <property type="match status" value="1"/>
</dbReference>
<proteinExistence type="predicted"/>
<dbReference type="EMBL" id="WWEO01000028">
    <property type="protein sequence ID" value="NCD67845.1"/>
    <property type="molecule type" value="Genomic_DNA"/>
</dbReference>
<reference evidence="2" key="1">
    <citation type="submission" date="2020-01" db="EMBL/GenBank/DDBJ databases">
        <authorList>
            <person name="Seo Y.L."/>
        </authorList>
    </citation>
    <scope>NUCLEOTIDE SEQUENCE</scope>
    <source>
        <strain evidence="2">R11</strain>
    </source>
</reference>
<evidence type="ECO:0000313" key="2">
    <source>
        <dbReference type="EMBL" id="NCD67845.1"/>
    </source>
</evidence>
<organism evidence="2 3">
    <name type="scientific">Mucilaginibacter agri</name>
    <dbReference type="NCBI Taxonomy" id="2695265"/>
    <lineage>
        <taxon>Bacteria</taxon>
        <taxon>Pseudomonadati</taxon>
        <taxon>Bacteroidota</taxon>
        <taxon>Sphingobacteriia</taxon>
        <taxon>Sphingobacteriales</taxon>
        <taxon>Sphingobacteriaceae</taxon>
        <taxon>Mucilaginibacter</taxon>
    </lineage>
</organism>
<feature type="domain" description="Helix-turn-helix" evidence="1">
    <location>
        <begin position="37"/>
        <end position="82"/>
    </location>
</feature>
<dbReference type="InterPro" id="IPR009061">
    <property type="entry name" value="DNA-bd_dom_put_sf"/>
</dbReference>
<reference evidence="2" key="2">
    <citation type="submission" date="2020-10" db="EMBL/GenBank/DDBJ databases">
        <title>Mucilaginibacter sp. nov., isolated from soil.</title>
        <authorList>
            <person name="Jeon C.O."/>
        </authorList>
    </citation>
    <scope>NUCLEOTIDE SEQUENCE</scope>
    <source>
        <strain evidence="2">R11</strain>
    </source>
</reference>
<protein>
    <submittedName>
        <fullName evidence="2">Helix-turn-helix domain-containing protein</fullName>
    </submittedName>
</protein>
<gene>
    <name evidence="2" type="ORF">GSY63_00580</name>
</gene>
<dbReference type="Proteomes" id="UP000638732">
    <property type="component" value="Unassembled WGS sequence"/>
</dbReference>
<dbReference type="PANTHER" id="PTHR34585:SF22">
    <property type="entry name" value="HELIX-TURN-HELIX DOMAIN-CONTAINING PROTEIN"/>
    <property type="match status" value="1"/>
</dbReference>
<sequence>MAAEIITKEDLQEFGQQLLNQIKGLLGHAIEEPKKWLKSYQVKNMLKISDNTLQTLRDNGTIPFTKIGGILYYSIDDINRVLSGEVKSKRIRISKQTNAA</sequence>